<evidence type="ECO:0000256" key="4">
    <source>
        <dbReference type="ARBA" id="ARBA00022763"/>
    </source>
</evidence>
<gene>
    <name evidence="12" type="primary">nth</name>
    <name evidence="14" type="ORF">Desaf_3780</name>
</gene>
<keyword evidence="10 12" id="KW-0456">Lyase</keyword>
<dbReference type="Proteomes" id="UP000007844">
    <property type="component" value="Chromosome"/>
</dbReference>
<keyword evidence="11 12" id="KW-0326">Glycosidase</keyword>
<dbReference type="GO" id="GO:0046872">
    <property type="term" value="F:metal ion binding"/>
    <property type="evidence" value="ECO:0007669"/>
    <property type="project" value="UniProtKB-KW"/>
</dbReference>
<keyword evidence="9 12" id="KW-0234">DNA repair</keyword>
<dbReference type="HAMAP" id="MF_00942">
    <property type="entry name" value="Nth"/>
    <property type="match status" value="1"/>
</dbReference>
<reference evidence="14 15" key="1">
    <citation type="journal article" date="2011" name="J. Bacteriol.">
        <title>Genome sequence of the mercury-methylating and pleomorphic Desulfovibrio africanus Strain Walvis Bay.</title>
        <authorList>
            <person name="Brown S.D."/>
            <person name="Wall J.D."/>
            <person name="Kucken A.M."/>
            <person name="Gilmour C.C."/>
            <person name="Podar M."/>
            <person name="Brandt C.C."/>
            <person name="Teshima H."/>
            <person name="Detter J.C."/>
            <person name="Han C.S."/>
            <person name="Land M.L."/>
            <person name="Lucas S."/>
            <person name="Han J."/>
            <person name="Pennacchio L."/>
            <person name="Nolan M."/>
            <person name="Pitluck S."/>
            <person name="Woyke T."/>
            <person name="Goodwin L."/>
            <person name="Palumbo A.V."/>
            <person name="Elias D.A."/>
        </authorList>
    </citation>
    <scope>NUCLEOTIDE SEQUENCE [LARGE SCALE GENOMIC DNA]</scope>
    <source>
        <strain evidence="14 15">Walvis Bay</strain>
    </source>
</reference>
<evidence type="ECO:0000313" key="15">
    <source>
        <dbReference type="Proteomes" id="UP000007844"/>
    </source>
</evidence>
<dbReference type="GO" id="GO:0051539">
    <property type="term" value="F:4 iron, 4 sulfur cluster binding"/>
    <property type="evidence" value="ECO:0007669"/>
    <property type="project" value="UniProtKB-UniRule"/>
</dbReference>
<dbReference type="SUPFAM" id="SSF48150">
    <property type="entry name" value="DNA-glycosylase"/>
    <property type="match status" value="1"/>
</dbReference>
<evidence type="ECO:0000256" key="8">
    <source>
        <dbReference type="ARBA" id="ARBA00023125"/>
    </source>
</evidence>
<dbReference type="RefSeq" id="WP_014261651.1">
    <property type="nucleotide sequence ID" value="NC_016629.1"/>
</dbReference>
<keyword evidence="15" id="KW-1185">Reference proteome</keyword>
<dbReference type="GO" id="GO:0003677">
    <property type="term" value="F:DNA binding"/>
    <property type="evidence" value="ECO:0007669"/>
    <property type="project" value="UniProtKB-UniRule"/>
</dbReference>
<dbReference type="InterPro" id="IPR003265">
    <property type="entry name" value="HhH-GPD_domain"/>
</dbReference>
<dbReference type="NCBIfam" id="TIGR01083">
    <property type="entry name" value="nth"/>
    <property type="match status" value="1"/>
</dbReference>
<keyword evidence="6 12" id="KW-0408">Iron</keyword>
<accession>F3Z027</accession>
<comment type="similarity">
    <text evidence="1 12">Belongs to the Nth/MutY family.</text>
</comment>
<keyword evidence="14" id="KW-0255">Endonuclease</keyword>
<evidence type="ECO:0000256" key="1">
    <source>
        <dbReference type="ARBA" id="ARBA00008343"/>
    </source>
</evidence>
<dbReference type="PANTHER" id="PTHR10359">
    <property type="entry name" value="A/G-SPECIFIC ADENINE GLYCOSYLASE/ENDONUCLEASE III"/>
    <property type="match status" value="1"/>
</dbReference>
<dbReference type="Pfam" id="PF00730">
    <property type="entry name" value="HhH-GPD"/>
    <property type="match status" value="1"/>
</dbReference>
<dbReference type="KEGG" id="daf:Desaf_3780"/>
<dbReference type="STRING" id="690850.Desaf_3780"/>
<dbReference type="HOGENOM" id="CLU_012862_3_3_7"/>
<comment type="cofactor">
    <cofactor evidence="12">
        <name>[4Fe-4S] cluster</name>
        <dbReference type="ChEBI" id="CHEBI:49883"/>
    </cofactor>
    <text evidence="12">Binds 1 [4Fe-4S] cluster.</text>
</comment>
<evidence type="ECO:0000256" key="2">
    <source>
        <dbReference type="ARBA" id="ARBA00022485"/>
    </source>
</evidence>
<dbReference type="FunFam" id="1.10.340.30:FF:000001">
    <property type="entry name" value="Endonuclease III"/>
    <property type="match status" value="1"/>
</dbReference>
<dbReference type="PIRSF" id="PIRSF001435">
    <property type="entry name" value="Nth"/>
    <property type="match status" value="1"/>
</dbReference>
<feature type="binding site" evidence="12">
    <location>
        <position position="194"/>
    </location>
    <ligand>
        <name>[4Fe-4S] cluster</name>
        <dbReference type="ChEBI" id="CHEBI:49883"/>
    </ligand>
</feature>
<dbReference type="InterPro" id="IPR023170">
    <property type="entry name" value="HhH_base_excis_C"/>
</dbReference>
<evidence type="ECO:0000256" key="3">
    <source>
        <dbReference type="ARBA" id="ARBA00022723"/>
    </source>
</evidence>
<keyword evidence="7 12" id="KW-0411">Iron-sulfur</keyword>
<evidence type="ECO:0000256" key="12">
    <source>
        <dbReference type="HAMAP-Rule" id="MF_00942"/>
    </source>
</evidence>
<feature type="binding site" evidence="12">
    <location>
        <position position="201"/>
    </location>
    <ligand>
        <name>[4Fe-4S] cluster</name>
        <dbReference type="ChEBI" id="CHEBI:49883"/>
    </ligand>
</feature>
<dbReference type="GO" id="GO:0140078">
    <property type="term" value="F:class I DNA-(apurinic or apyrimidinic site) endonuclease activity"/>
    <property type="evidence" value="ECO:0007669"/>
    <property type="project" value="UniProtKB-EC"/>
</dbReference>
<keyword evidence="3 12" id="KW-0479">Metal-binding</keyword>
<evidence type="ECO:0000256" key="6">
    <source>
        <dbReference type="ARBA" id="ARBA00023004"/>
    </source>
</evidence>
<evidence type="ECO:0000256" key="11">
    <source>
        <dbReference type="ARBA" id="ARBA00023295"/>
    </source>
</evidence>
<protein>
    <recommendedName>
        <fullName evidence="12">Endonuclease III</fullName>
        <ecNumber evidence="12">4.2.99.18</ecNumber>
    </recommendedName>
    <alternativeName>
        <fullName evidence="12">DNA-(apurinic or apyrimidinic site) lyase</fullName>
    </alternativeName>
</protein>
<organism evidence="14 15">
    <name type="scientific">Desulfocurvibacter africanus subsp. africanus str. Walvis Bay</name>
    <dbReference type="NCBI Taxonomy" id="690850"/>
    <lineage>
        <taxon>Bacteria</taxon>
        <taxon>Pseudomonadati</taxon>
        <taxon>Thermodesulfobacteriota</taxon>
        <taxon>Desulfovibrionia</taxon>
        <taxon>Desulfovibrionales</taxon>
        <taxon>Desulfovibrionaceae</taxon>
        <taxon>Desulfocurvibacter</taxon>
    </lineage>
</organism>
<keyword evidence="8 12" id="KW-0238">DNA-binding</keyword>
<dbReference type="GO" id="GO:0006285">
    <property type="term" value="P:base-excision repair, AP site formation"/>
    <property type="evidence" value="ECO:0007669"/>
    <property type="project" value="TreeGrafter"/>
</dbReference>
<dbReference type="PANTHER" id="PTHR10359:SF18">
    <property type="entry name" value="ENDONUCLEASE III"/>
    <property type="match status" value="1"/>
</dbReference>
<keyword evidence="5 12" id="KW-0378">Hydrolase</keyword>
<dbReference type="InterPro" id="IPR011257">
    <property type="entry name" value="DNA_glycosylase"/>
</dbReference>
<keyword evidence="4 12" id="KW-0227">DNA damage</keyword>
<keyword evidence="14" id="KW-0540">Nuclease</keyword>
<dbReference type="CDD" id="cd00056">
    <property type="entry name" value="ENDO3c"/>
    <property type="match status" value="1"/>
</dbReference>
<feature type="binding site" evidence="12">
    <location>
        <position position="210"/>
    </location>
    <ligand>
        <name>[4Fe-4S] cluster</name>
        <dbReference type="ChEBI" id="CHEBI:49883"/>
    </ligand>
</feature>
<dbReference type="AlphaFoldDB" id="F3Z027"/>
<dbReference type="EMBL" id="CP003221">
    <property type="protein sequence ID" value="EGJ52056.1"/>
    <property type="molecule type" value="Genomic_DNA"/>
</dbReference>
<evidence type="ECO:0000259" key="13">
    <source>
        <dbReference type="SMART" id="SM00478"/>
    </source>
</evidence>
<dbReference type="eggNOG" id="COG0177">
    <property type="taxonomic scope" value="Bacteria"/>
</dbReference>
<name>F3Z027_DESAF</name>
<feature type="domain" description="HhH-GPD" evidence="13">
    <location>
        <begin position="44"/>
        <end position="192"/>
    </location>
</feature>
<dbReference type="Gene3D" id="1.10.340.30">
    <property type="entry name" value="Hypothetical protein, domain 2"/>
    <property type="match status" value="1"/>
</dbReference>
<proteinExistence type="inferred from homology"/>
<evidence type="ECO:0000256" key="10">
    <source>
        <dbReference type="ARBA" id="ARBA00023239"/>
    </source>
</evidence>
<dbReference type="InterPro" id="IPR004036">
    <property type="entry name" value="Endonuclease-III-like_CS2"/>
</dbReference>
<evidence type="ECO:0000256" key="5">
    <source>
        <dbReference type="ARBA" id="ARBA00022801"/>
    </source>
</evidence>
<evidence type="ECO:0000256" key="9">
    <source>
        <dbReference type="ARBA" id="ARBA00023204"/>
    </source>
</evidence>
<feature type="binding site" evidence="12">
    <location>
        <position position="204"/>
    </location>
    <ligand>
        <name>[4Fe-4S] cluster</name>
        <dbReference type="ChEBI" id="CHEBI:49883"/>
    </ligand>
</feature>
<keyword evidence="2 12" id="KW-0004">4Fe-4S</keyword>
<dbReference type="PROSITE" id="PS01155">
    <property type="entry name" value="ENDONUCLEASE_III_2"/>
    <property type="match status" value="1"/>
</dbReference>
<evidence type="ECO:0000313" key="14">
    <source>
        <dbReference type="EMBL" id="EGJ52056.1"/>
    </source>
</evidence>
<comment type="catalytic activity">
    <reaction evidence="12">
        <text>2'-deoxyribonucleotide-(2'-deoxyribose 5'-phosphate)-2'-deoxyribonucleotide-DNA = a 3'-end 2'-deoxyribonucleotide-(2,3-dehydro-2,3-deoxyribose 5'-phosphate)-DNA + a 5'-end 5'-phospho-2'-deoxyribonucleoside-DNA + H(+)</text>
        <dbReference type="Rhea" id="RHEA:66592"/>
        <dbReference type="Rhea" id="RHEA-COMP:13180"/>
        <dbReference type="Rhea" id="RHEA-COMP:16897"/>
        <dbReference type="Rhea" id="RHEA-COMP:17067"/>
        <dbReference type="ChEBI" id="CHEBI:15378"/>
        <dbReference type="ChEBI" id="CHEBI:136412"/>
        <dbReference type="ChEBI" id="CHEBI:157695"/>
        <dbReference type="ChEBI" id="CHEBI:167181"/>
        <dbReference type="EC" id="4.2.99.18"/>
    </reaction>
</comment>
<sequence length="219" mass="24673">MTTMPTTLRERARIIHERLRQVYDPHITALDWTEPWQLMVATVLAAQCTDERVNQVTPELFRRWPGPAELRQASQAELEEVIRSTGFFRNKAKNLLAAANLVMDKHGGEMPRTMAEMIEIPGVARKTANIVLSTALGVVEGIAVDTHVKRLSFRLGLTESDKPERIERDLMEAFEREIWGEVNHLLVQHGRAVCQARLPRCSVCLLADVCPKLGVTKSA</sequence>
<comment type="function">
    <text evidence="12">DNA repair enzyme that has both DNA N-glycosylase activity and AP-lyase activity. The DNA N-glycosylase activity releases various damaged pyrimidines from DNA by cleaving the N-glycosidic bond, leaving an AP (apurinic/apyrimidinic) site. The AP-lyase activity cleaves the phosphodiester bond 3' to the AP site by a beta-elimination, leaving a 3'-terminal unsaturated sugar and a product with a terminal 5'-phosphate.</text>
</comment>
<dbReference type="GO" id="GO:0019104">
    <property type="term" value="F:DNA N-glycosylase activity"/>
    <property type="evidence" value="ECO:0007669"/>
    <property type="project" value="UniProtKB-UniRule"/>
</dbReference>
<dbReference type="SMART" id="SM00478">
    <property type="entry name" value="ENDO3c"/>
    <property type="match status" value="1"/>
</dbReference>
<dbReference type="EC" id="4.2.99.18" evidence="12"/>
<dbReference type="FunFam" id="1.10.1670.10:FF:000001">
    <property type="entry name" value="Endonuclease III"/>
    <property type="match status" value="1"/>
</dbReference>
<evidence type="ECO:0000256" key="7">
    <source>
        <dbReference type="ARBA" id="ARBA00023014"/>
    </source>
</evidence>
<dbReference type="InterPro" id="IPR005759">
    <property type="entry name" value="Nth"/>
</dbReference>
<dbReference type="Gene3D" id="1.10.1670.10">
    <property type="entry name" value="Helix-hairpin-Helix base-excision DNA repair enzymes (C-terminal)"/>
    <property type="match status" value="1"/>
</dbReference>